<dbReference type="Proteomes" id="UP000278164">
    <property type="component" value="Unassembled WGS sequence"/>
</dbReference>
<keyword evidence="1" id="KW-0472">Membrane</keyword>
<dbReference type="PANTHER" id="PTHR34219:SF6">
    <property type="entry name" value="BLR3280 PROTEIN"/>
    <property type="match status" value="1"/>
</dbReference>
<keyword evidence="1" id="KW-0812">Transmembrane</keyword>
<name>A0A3L7ZPT4_PARDI</name>
<gene>
    <name evidence="2" type="ORF">D7V78_07715</name>
</gene>
<evidence type="ECO:0000256" key="1">
    <source>
        <dbReference type="SAM" id="Phobius"/>
    </source>
</evidence>
<feature type="transmembrane region" description="Helical" evidence="1">
    <location>
        <begin position="436"/>
        <end position="461"/>
    </location>
</feature>
<feature type="transmembrane region" description="Helical" evidence="1">
    <location>
        <begin position="236"/>
        <end position="259"/>
    </location>
</feature>
<dbReference type="AlphaFoldDB" id="A0A3L7ZPT4"/>
<reference evidence="2 3" key="1">
    <citation type="submission" date="2018-09" db="EMBL/GenBank/DDBJ databases">
        <title>Murine metabolic-syndrome-specific gut microbial biobank.</title>
        <authorList>
            <person name="Liu C."/>
        </authorList>
    </citation>
    <scope>NUCLEOTIDE SEQUENCE [LARGE SCALE GENOMIC DNA]</scope>
    <source>
        <strain evidence="2 3">8-P5</strain>
    </source>
</reference>
<dbReference type="EMBL" id="RAYI01000012">
    <property type="protein sequence ID" value="RLT73915.1"/>
    <property type="molecule type" value="Genomic_DNA"/>
</dbReference>
<accession>A0A3L7ZPT4</accession>
<keyword evidence="1" id="KW-1133">Transmembrane helix</keyword>
<proteinExistence type="predicted"/>
<evidence type="ECO:0000313" key="2">
    <source>
        <dbReference type="EMBL" id="RLT73915.1"/>
    </source>
</evidence>
<feature type="transmembrane region" description="Helical" evidence="1">
    <location>
        <begin position="20"/>
        <end position="38"/>
    </location>
</feature>
<dbReference type="InterPro" id="IPR005625">
    <property type="entry name" value="PepSY-ass_TM"/>
</dbReference>
<protein>
    <submittedName>
        <fullName evidence="2">PepSY domain-containing protein</fullName>
    </submittedName>
</protein>
<dbReference type="RefSeq" id="WP_121735717.1">
    <property type="nucleotide sequence ID" value="NZ_QXXG01000003.1"/>
</dbReference>
<organism evidence="2 3">
    <name type="scientific">Parabacteroides distasonis</name>
    <dbReference type="NCBI Taxonomy" id="823"/>
    <lineage>
        <taxon>Bacteria</taxon>
        <taxon>Pseudomonadati</taxon>
        <taxon>Bacteroidota</taxon>
        <taxon>Bacteroidia</taxon>
        <taxon>Bacteroidales</taxon>
        <taxon>Tannerellaceae</taxon>
        <taxon>Parabacteroides</taxon>
    </lineage>
</organism>
<comment type="caution">
    <text evidence="2">The sequence shown here is derived from an EMBL/GenBank/DDBJ whole genome shotgun (WGS) entry which is preliminary data.</text>
</comment>
<sequence length="472" mass="55624">MKKVIGFLFKLHKITGLSIAAFFLMWFITGIVLIYHPYPKVSEKLLYDKKENLPSSLPDLSSVRLRMDDKVKSLSLKQFQGQTLFSTDKAPSVTFPIVERVAKHWINAPIERVDTLNEREQWVLFTKYDKELPIYKFYFDDAERHELFISGRTAEVLQMTTAKQRFWAWIGAIPHKLYVPCIRRNVDVWQNTIAIVSGICLIAALSGWILGICLWIKRYQKKQVWENPYKKRWYRWHFSFGMIFGIFLIAWAISGIFAMQRVPQWLVPMEGDYSFNSSRLWGKGMLPLDDYQLDYRKLRETYSDLKEVEWCRYADIPTYRIITGEEELLIDASGDDVRPLVIPEQTIVNGLKKIHGDEVYMKVSLLNDFDNYYLSRRVELDLPVYKIEVDDANGSLYYVNPETGYIRYLNNNKMMRKWLFNGIHYLDVAWLVARQWLWYTCIWVLCGGCLVVCVSGLVLGYKKLLPKRKIRL</sequence>
<dbReference type="PANTHER" id="PTHR34219">
    <property type="entry name" value="IRON-REGULATED INNER MEMBRANE PROTEIN-RELATED"/>
    <property type="match status" value="1"/>
</dbReference>
<evidence type="ECO:0000313" key="3">
    <source>
        <dbReference type="Proteomes" id="UP000278164"/>
    </source>
</evidence>
<dbReference type="Pfam" id="PF03929">
    <property type="entry name" value="PepSY_TM"/>
    <property type="match status" value="1"/>
</dbReference>
<dbReference type="OrthoDB" id="9760788at2"/>
<feature type="transmembrane region" description="Helical" evidence="1">
    <location>
        <begin position="193"/>
        <end position="216"/>
    </location>
</feature>